<dbReference type="InterPro" id="IPR011050">
    <property type="entry name" value="Pectin_lyase_fold/virulence"/>
</dbReference>
<evidence type="ECO:0000259" key="2">
    <source>
        <dbReference type="Pfam" id="PF12708"/>
    </source>
</evidence>
<dbReference type="InterPro" id="IPR012334">
    <property type="entry name" value="Pectin_lyas_fold"/>
</dbReference>
<dbReference type="Pfam" id="PF08450">
    <property type="entry name" value="SGL"/>
    <property type="match status" value="1"/>
</dbReference>
<sequence length="1017" mass="108647">MYRGLTYRGLSGACASVLLCLAAAQPAAASPSVYTAMPDDARAVTVKGVGDGRADDSAAIQQALDAAAATPGGGIVFLPQGTYRISRTLFLWPGVRIFGIGAQRPVILLGANTPGFQRGVAHMLIFTGGKRQTDKDSWPAAFPPAGSVPFDKTIADANPGTFYSALGNIDFRIMDGNPAATAIRFHSAQHSFVSHVDFDIGSGLAGLYHVANEAEDLHFKGGRYGILAEKTSPAWPFALVDATFERQRDAAIREHEAGLTLLNVAFRDVPVGIEIDRGYGDWLWGQDVRFENVSKAGVIISNEKNVYTQVGFQNVLAANTPTFARFRESGRTVAGQGKAYKVSSFTHGLTLPGLGRIGDYKTDMQAESIASLPAPGAPAIRPLPPVAEWVNVRTLGAKGDNSTDDTAVLQKAIDSHRVVYLPAGFYKVSDTLRLRADTVLLGLHPSLTQIVLPDGTPAFQGVGAPKALIESAQGGDAIVAGLALDTNGANPRATGLLWKAGASSMVNDVKFQGGHGTDAFDGSRRNPYNNNATADPDASRRWGGQYASLWVTQGGGGTFANIWSPSTFGHPGILISDTETPGRLIQASVEHHVRTEIGLNRVANWELLAPQTEGEAGESGDAVALEIRDSRNILVANFHGYRVTRTRKPAPTAVSLYNSHDIRFRNVHVNAESGVGTCDENGCGTFLRLTKYPFENAIQDITHGLEVREREFAVLDVPAKPDPVAPSTFGGASVEKLADGFYGLGGGAVDAQGRLYFIDRFFQRIWRWSDAGGLEMIRDAALDPVNLTIDKSGNLLVLSSYGRNGTVYSVTPGAPDTQVSVIPATPAAQGAAATIFPVNWWVNGEFRDQIDPKTYQFTTLADMFARDTAQPNAQAYVSPDGSIALPAWRVFAQGPVDHRGLRFSHTLDSYGFVHGKPGQRIYVTNGSENRTYSALVAGNGTLTDLKPFADRGGEGVVSDAQGRVYVANGQVFVYAPDGKPIGRIDVPERPLQLLFGGPDGKTLFMLSHHGLYAARVE</sequence>
<evidence type="ECO:0000313" key="3">
    <source>
        <dbReference type="EMBL" id="AYO78432.1"/>
    </source>
</evidence>
<reference evidence="3 4" key="1">
    <citation type="submission" date="2018-10" db="EMBL/GenBank/DDBJ databases">
        <title>Characterization and genome analysis of a novel bacterium Sphingobium yanoikuyae SJTF8 capable of degrading PAHs.</title>
        <authorList>
            <person name="Yin C."/>
            <person name="Xiong W."/>
            <person name="Liang R."/>
        </authorList>
    </citation>
    <scope>NUCLEOTIDE SEQUENCE [LARGE SCALE GENOMIC DNA]</scope>
    <source>
        <strain evidence="3 4">SJTF8</strain>
    </source>
</reference>
<dbReference type="PANTHER" id="PTHR47572:SF4">
    <property type="entry name" value="LACTONASE DRP35"/>
    <property type="match status" value="1"/>
</dbReference>
<dbReference type="SUPFAM" id="SSF63829">
    <property type="entry name" value="Calcium-dependent phosphotriesterase"/>
    <property type="match status" value="1"/>
</dbReference>
<organism evidence="3 4">
    <name type="scientific">Sphingobium yanoikuyae</name>
    <name type="common">Sphingomonas yanoikuyae</name>
    <dbReference type="NCBI Taxonomy" id="13690"/>
    <lineage>
        <taxon>Bacteria</taxon>
        <taxon>Pseudomonadati</taxon>
        <taxon>Pseudomonadota</taxon>
        <taxon>Alphaproteobacteria</taxon>
        <taxon>Sphingomonadales</taxon>
        <taxon>Sphingomonadaceae</taxon>
        <taxon>Sphingobium</taxon>
    </lineage>
</organism>
<dbReference type="InterPro" id="IPR013658">
    <property type="entry name" value="SGL"/>
</dbReference>
<dbReference type="RefSeq" id="WP_037509100.1">
    <property type="nucleotide sequence ID" value="NZ_CAIGKD010000002.1"/>
</dbReference>
<protein>
    <submittedName>
        <fullName evidence="3">Gluconolaconase</fullName>
    </submittedName>
</protein>
<evidence type="ECO:0000259" key="1">
    <source>
        <dbReference type="Pfam" id="PF08450"/>
    </source>
</evidence>
<feature type="domain" description="Rhamnogalacturonase A/B/Epimerase-like pectate lyase" evidence="2">
    <location>
        <begin position="389"/>
        <end position="511"/>
    </location>
</feature>
<dbReference type="InterPro" id="IPR024535">
    <property type="entry name" value="RHGA/B-epi-like_pectate_lyase"/>
</dbReference>
<dbReference type="EMBL" id="CP033230">
    <property type="protein sequence ID" value="AYO78432.1"/>
    <property type="molecule type" value="Genomic_DNA"/>
</dbReference>
<feature type="domain" description="SMP-30/Gluconolactonase/LRE-like region" evidence="1">
    <location>
        <begin position="918"/>
        <end position="1008"/>
    </location>
</feature>
<feature type="domain" description="Rhamnogalacturonase A/B/Epimerase-like pectate lyase" evidence="2">
    <location>
        <begin position="49"/>
        <end position="293"/>
    </location>
</feature>
<accession>A0A085K4V9</accession>
<proteinExistence type="predicted"/>
<dbReference type="PANTHER" id="PTHR47572">
    <property type="entry name" value="LIPOPROTEIN-RELATED"/>
    <property type="match status" value="1"/>
</dbReference>
<name>A0A085K4V9_SPHYA</name>
<dbReference type="InterPro" id="IPR011042">
    <property type="entry name" value="6-blade_b-propeller_TolB-like"/>
</dbReference>
<dbReference type="Proteomes" id="UP000280708">
    <property type="component" value="Chromosome"/>
</dbReference>
<dbReference type="InterPro" id="IPR051262">
    <property type="entry name" value="SMP-30/CGR1_Lactonase"/>
</dbReference>
<dbReference type="AlphaFoldDB" id="A0A085K4V9"/>
<dbReference type="Gene3D" id="2.160.20.10">
    <property type="entry name" value="Single-stranded right-handed beta-helix, Pectin lyase-like"/>
    <property type="match status" value="2"/>
</dbReference>
<dbReference type="Gene3D" id="2.120.10.30">
    <property type="entry name" value="TolB, C-terminal domain"/>
    <property type="match status" value="2"/>
</dbReference>
<evidence type="ECO:0000313" key="4">
    <source>
        <dbReference type="Proteomes" id="UP000280708"/>
    </source>
</evidence>
<gene>
    <name evidence="3" type="ORF">EBF16_16985</name>
</gene>
<dbReference type="Pfam" id="PF12708">
    <property type="entry name" value="Pect-lyase_RHGA_epim"/>
    <property type="match status" value="2"/>
</dbReference>
<dbReference type="SUPFAM" id="SSF51126">
    <property type="entry name" value="Pectin lyase-like"/>
    <property type="match status" value="2"/>
</dbReference>